<dbReference type="GO" id="GO:0016491">
    <property type="term" value="F:oxidoreductase activity"/>
    <property type="evidence" value="ECO:0007669"/>
    <property type="project" value="InterPro"/>
</dbReference>
<dbReference type="SUPFAM" id="SSF50129">
    <property type="entry name" value="GroES-like"/>
    <property type="match status" value="1"/>
</dbReference>
<dbReference type="Pfam" id="PF08240">
    <property type="entry name" value="ADH_N"/>
    <property type="match status" value="1"/>
</dbReference>
<dbReference type="InterPro" id="IPR050700">
    <property type="entry name" value="YIM1/Zinc_Alcohol_DH_Fams"/>
</dbReference>
<dbReference type="HOGENOM" id="CLU_026673_3_3_1"/>
<dbReference type="Gene3D" id="3.90.180.10">
    <property type="entry name" value="Medium-chain alcohol dehydrogenases, catalytic domain"/>
    <property type="match status" value="1"/>
</dbReference>
<dbReference type="EMBL" id="JH657954">
    <property type="protein sequence ID" value="EXM20318.1"/>
    <property type="molecule type" value="Genomic_DNA"/>
</dbReference>
<dbReference type="SUPFAM" id="SSF51735">
    <property type="entry name" value="NAD(P)-binding Rossmann-fold domains"/>
    <property type="match status" value="1"/>
</dbReference>
<gene>
    <name evidence="2" type="ORF">FOTG_11690</name>
</gene>
<dbReference type="InterPro" id="IPR011032">
    <property type="entry name" value="GroES-like_sf"/>
</dbReference>
<dbReference type="Pfam" id="PF13602">
    <property type="entry name" value="ADH_zinc_N_2"/>
    <property type="match status" value="1"/>
</dbReference>
<reference evidence="2" key="1">
    <citation type="submission" date="2011-11" db="EMBL/GenBank/DDBJ databases">
        <title>The Genome Sequence of Fusarium oxysporum Cotton.</title>
        <authorList>
            <consortium name="The Broad Institute Genome Sequencing Platform"/>
            <person name="Ma L.-J."/>
            <person name="Gale L.R."/>
            <person name="Schwartz D.C."/>
            <person name="Zhou S."/>
            <person name="Corby-Kistler H."/>
            <person name="Young S.K."/>
            <person name="Zeng Q."/>
            <person name="Gargeya S."/>
            <person name="Fitzgerald M."/>
            <person name="Haas B."/>
            <person name="Abouelleil A."/>
            <person name="Alvarado L."/>
            <person name="Arachchi H.M."/>
            <person name="Berlin A."/>
            <person name="Brown A."/>
            <person name="Chapman S.B."/>
            <person name="Chen Z."/>
            <person name="Dunbar C."/>
            <person name="Freedman E."/>
            <person name="Gearin G."/>
            <person name="Goldberg J."/>
            <person name="Griggs A."/>
            <person name="Gujja S."/>
            <person name="Heiman D."/>
            <person name="Howarth C."/>
            <person name="Larson L."/>
            <person name="Lui A."/>
            <person name="MacDonald P.J.P."/>
            <person name="Montmayeur A."/>
            <person name="Murphy C."/>
            <person name="Neiman D."/>
            <person name="Pearson M."/>
            <person name="Priest M."/>
            <person name="Roberts A."/>
            <person name="Saif S."/>
            <person name="Shea T."/>
            <person name="Shenoy N."/>
            <person name="Sisk P."/>
            <person name="Stolte C."/>
            <person name="Sykes S."/>
            <person name="Wortman J."/>
            <person name="Nusbaum C."/>
            <person name="Birren B."/>
        </authorList>
    </citation>
    <scope>NUCLEOTIDE SEQUENCE [LARGE SCALE GENOMIC DNA]</scope>
    <source>
        <strain evidence="2">25433</strain>
    </source>
</reference>
<dbReference type="InterPro" id="IPR013154">
    <property type="entry name" value="ADH-like_N"/>
</dbReference>
<dbReference type="CDD" id="cd08267">
    <property type="entry name" value="MDR1"/>
    <property type="match status" value="1"/>
</dbReference>
<dbReference type="SMART" id="SM00829">
    <property type="entry name" value="PKS_ER"/>
    <property type="match status" value="1"/>
</dbReference>
<evidence type="ECO:0000259" key="1">
    <source>
        <dbReference type="SMART" id="SM00829"/>
    </source>
</evidence>
<proteinExistence type="predicted"/>
<accession>X0L3D2</accession>
<protein>
    <recommendedName>
        <fullName evidence="1">Enoyl reductase (ER) domain-containing protein</fullName>
    </recommendedName>
</protein>
<dbReference type="Gene3D" id="3.40.50.720">
    <property type="entry name" value="NAD(P)-binding Rossmann-like Domain"/>
    <property type="match status" value="1"/>
</dbReference>
<dbReference type="OrthoDB" id="201656at2759"/>
<organism evidence="2">
    <name type="scientific">Fusarium oxysporum f. sp. vasinfectum 25433</name>
    <dbReference type="NCBI Taxonomy" id="1089449"/>
    <lineage>
        <taxon>Eukaryota</taxon>
        <taxon>Fungi</taxon>
        <taxon>Dikarya</taxon>
        <taxon>Ascomycota</taxon>
        <taxon>Pezizomycotina</taxon>
        <taxon>Sordariomycetes</taxon>
        <taxon>Hypocreomycetidae</taxon>
        <taxon>Hypocreales</taxon>
        <taxon>Nectriaceae</taxon>
        <taxon>Fusarium</taxon>
        <taxon>Fusarium oxysporum species complex</taxon>
    </lineage>
</organism>
<dbReference type="AlphaFoldDB" id="X0L3D2"/>
<name>X0L3D2_FUSOX</name>
<dbReference type="Proteomes" id="UP000030701">
    <property type="component" value="Unassembled WGS sequence"/>
</dbReference>
<reference evidence="2" key="2">
    <citation type="submission" date="2012-05" db="EMBL/GenBank/DDBJ databases">
        <title>The Genome Annotation of Fusarium oxysporum Cotton.</title>
        <authorList>
            <consortium name="The Broad Institute Genomics Platform"/>
            <person name="Ma L.-J."/>
            <person name="Corby-Kistler H."/>
            <person name="Broz K."/>
            <person name="Gale L.R."/>
            <person name="Jonkers W."/>
            <person name="O'Donnell K."/>
            <person name="Ploetz R."/>
            <person name="Steinberg C."/>
            <person name="Schwartz D.C."/>
            <person name="VanEtten H."/>
            <person name="Zhou S."/>
            <person name="Young S.K."/>
            <person name="Zeng Q."/>
            <person name="Gargeya S."/>
            <person name="Fitzgerald M."/>
            <person name="Abouelleil A."/>
            <person name="Alvarado L."/>
            <person name="Chapman S.B."/>
            <person name="Gainer-Dewar J."/>
            <person name="Goldberg J."/>
            <person name="Griggs A."/>
            <person name="Gujja S."/>
            <person name="Hansen M."/>
            <person name="Howarth C."/>
            <person name="Imamovic A."/>
            <person name="Ireland A."/>
            <person name="Larimer J."/>
            <person name="McCowan C."/>
            <person name="Murphy C."/>
            <person name="Pearson M."/>
            <person name="Poon T.W."/>
            <person name="Priest M."/>
            <person name="Roberts A."/>
            <person name="Saif S."/>
            <person name="Shea T."/>
            <person name="Sykes S."/>
            <person name="Wortman J."/>
            <person name="Nusbaum C."/>
            <person name="Birren B."/>
        </authorList>
    </citation>
    <scope>NUCLEOTIDE SEQUENCE</scope>
    <source>
        <strain evidence="2">25433</strain>
    </source>
</reference>
<dbReference type="InterPro" id="IPR020843">
    <property type="entry name" value="ER"/>
</dbReference>
<sequence length="351" mass="38458">MFALRYTSTKGGLEVNLTLEENVDKLVIPSDGPAAVVEVLYSSLNPQDYKLPELPFLGSWNIPPPATPGTDYVGRIYETNMPDLKKGDMVFGTLDLPTKYGTLAQYVLVKGKDGISKVPRGFEDAGIDIRYLVCLVTAGLTALQSLKPQAVGAHVFINGGSGGTGTFCIQIAQRINGAAKIVTSCSGKNVPLVKNLGADNVIDYSQGDVVEKLEALTKDAGRKFGLIVDNVGNSPDLYWHSHKFLDKDGHFIQIGAPSVDLRFAWMIIKMSLWSRLPWTNRVRFSALFVETNSEQREALGKWVTVMERKLEPVIGESFRLGDASQAFAMLKSEKAQGKRVINVKDYILEAT</sequence>
<dbReference type="InterPro" id="IPR036291">
    <property type="entry name" value="NAD(P)-bd_dom_sf"/>
</dbReference>
<dbReference type="PANTHER" id="PTHR11695">
    <property type="entry name" value="ALCOHOL DEHYDROGENASE RELATED"/>
    <property type="match status" value="1"/>
</dbReference>
<evidence type="ECO:0000313" key="2">
    <source>
        <dbReference type="EMBL" id="EXM20318.1"/>
    </source>
</evidence>
<dbReference type="GO" id="GO:0005739">
    <property type="term" value="C:mitochondrion"/>
    <property type="evidence" value="ECO:0007669"/>
    <property type="project" value="TreeGrafter"/>
</dbReference>
<feature type="domain" description="Enoyl reductase (ER)" evidence="1">
    <location>
        <begin position="11"/>
        <end position="341"/>
    </location>
</feature>
<dbReference type="PANTHER" id="PTHR11695:SF294">
    <property type="entry name" value="RETICULON-4-INTERACTING PROTEIN 1, MITOCHONDRIAL"/>
    <property type="match status" value="1"/>
</dbReference>